<dbReference type="AlphaFoldDB" id="A0A941EKA3"/>
<dbReference type="Proteomes" id="UP000676325">
    <property type="component" value="Unassembled WGS sequence"/>
</dbReference>
<accession>A0A941EKA3</accession>
<dbReference type="RefSeq" id="WP_212521772.1">
    <property type="nucleotide sequence ID" value="NZ_JAGSOH010000146.1"/>
</dbReference>
<comment type="caution">
    <text evidence="1">The sequence shown here is derived from an EMBL/GenBank/DDBJ whole genome shotgun (WGS) entry which is preliminary data.</text>
</comment>
<gene>
    <name evidence="1" type="ORF">KDK95_30385</name>
</gene>
<dbReference type="EMBL" id="JAGSOH010000146">
    <property type="protein sequence ID" value="MBR7830649.1"/>
    <property type="molecule type" value="Genomic_DNA"/>
</dbReference>
<keyword evidence="2" id="KW-1185">Reference proteome</keyword>
<organism evidence="1 2">
    <name type="scientific">Actinospica acidithermotolerans</name>
    <dbReference type="NCBI Taxonomy" id="2828514"/>
    <lineage>
        <taxon>Bacteria</taxon>
        <taxon>Bacillati</taxon>
        <taxon>Actinomycetota</taxon>
        <taxon>Actinomycetes</taxon>
        <taxon>Catenulisporales</taxon>
        <taxon>Actinospicaceae</taxon>
        <taxon>Actinospica</taxon>
    </lineage>
</organism>
<evidence type="ECO:0000313" key="2">
    <source>
        <dbReference type="Proteomes" id="UP000676325"/>
    </source>
</evidence>
<reference evidence="1" key="1">
    <citation type="submission" date="2021-04" db="EMBL/GenBank/DDBJ databases">
        <title>Genome based classification of Actinospica acidithermotolerans sp. nov., an actinobacterium isolated from an Indonesian hot spring.</title>
        <authorList>
            <person name="Kusuma A.B."/>
            <person name="Putra K.E."/>
            <person name="Nafisah S."/>
            <person name="Loh J."/>
            <person name="Nouioui I."/>
            <person name="Goodfellow M."/>
        </authorList>
    </citation>
    <scope>NUCLEOTIDE SEQUENCE</scope>
    <source>
        <strain evidence="1">MGRD01-02</strain>
    </source>
</reference>
<sequence>MPDLTPPGGPGRDPARRARILQRLDQIGPGPKANYETLCALLDAPERFPSASMLIHHMVRELESALREVLREAPARDAQGGDEGTGNENHRREIEAIAATLSLDADVVTAWRFIVGRQHGWAHRHNLQEPDPVDQEVLDRVTRLEWVFDRVLEALADRYGLVHRRLRELLEVENPTKEHAAKLRRDFPQDPLTQEEFFENAGLEWLGPLHSAKAFTNPPDVVIEGDKYVSFPYWPAIAYLRRMAQLVGPRTDAPREEETAKAHSTACAKIVEIAKGVPATSNPRIGAELALIAQAVGPARAAKLAPRLVSALNEPYVIAVDVYADVAAALAAVGEHAGGSQILRAVLALGAAGEDRVPQPVMGDWEFAEVLRTHLPALTDAMGVKALEMFARMLDEAAGEAALARIWLPRVAQPSLTDSLADPRALLAAAVRDCAERLVGNQIPAEDVLAVLAPQPERVTARIRLHLLTLQAVADAVPEVVREAMADGALLHASWAEPEYLRLLREHAQLLTEQERAMLRQAIETGPDVGRWQRAAEEADGQPLPERVVALRQAQWRLNRYSAAEAILDEPGRAALERLVEEHGAAPFQRPPQPPMMLPVSPPVADAALAGTATARELAAAARAAAAPSQPMELFNHVFTLGRELRAAVDANATAYSRDAVELAGLDPYLVACALNGFTQAVSRGEVLDWNALLQLPAAIESDPGGDVAREAASLLHTAADRDALPAQCAAAAWTILLAGLAPAADAEPSETAEQRRAHAILALAAFARWAARASLDSQVQAACAELLAIDPDEVPHDVAAAFGNVLWTLDVLHTPGIRERMAGLKPNTAAFCGYLATTVASPLMKPVYRRALEEGLARRSDHDRLGSHLVALYQAGEIDLAPGGLAEAWWRHTDTTPAVAKDLAQLLVFPEPGPGETAERYNAFVDWRLAALAPSGGGTVTGEERLELLILAPLCLNTAPPGQGLARLRAVLEVTGELPTDPRLWGRLVEAMATEPTAVLQLLVDWAVRLDRRSVIPGRRDQQLRAIWRAGLDGGDPAQAALAERAINRAANAGFRQYLSLLPTSTDSEP</sequence>
<evidence type="ECO:0000313" key="1">
    <source>
        <dbReference type="EMBL" id="MBR7830649.1"/>
    </source>
</evidence>
<proteinExistence type="predicted"/>
<name>A0A941EKA3_9ACTN</name>
<protein>
    <submittedName>
        <fullName evidence="1">Uncharacterized protein</fullName>
    </submittedName>
</protein>